<feature type="signal peptide" evidence="2">
    <location>
        <begin position="1"/>
        <end position="21"/>
    </location>
</feature>
<feature type="region of interest" description="Disordered" evidence="1">
    <location>
        <begin position="76"/>
        <end position="95"/>
    </location>
</feature>
<name>A0A6B0UFC7_IXORI</name>
<keyword evidence="2" id="KW-0732">Signal</keyword>
<dbReference type="EMBL" id="GIFC01005143">
    <property type="protein sequence ID" value="MXU87226.1"/>
    <property type="molecule type" value="Transcribed_RNA"/>
</dbReference>
<sequence>MVYRFLLILCFFFFKCGTILSQSLRENTCTMKHKIQREKSRIKPPAVFETAPTRAAPIEITVHSVRVSRDAGESLASNPMTGLENGFLPLGSSVS</sequence>
<feature type="chain" id="PRO_5025659063" evidence="2">
    <location>
        <begin position="22"/>
        <end position="95"/>
    </location>
</feature>
<reference evidence="3" key="1">
    <citation type="submission" date="2019-12" db="EMBL/GenBank/DDBJ databases">
        <title>An insight into the sialome of adult female Ixodes ricinus ticks feeding for 6 days.</title>
        <authorList>
            <person name="Perner J."/>
            <person name="Ribeiro J.M.C."/>
        </authorList>
    </citation>
    <scope>NUCLEOTIDE SEQUENCE</scope>
    <source>
        <strain evidence="3">Semi-engorged</strain>
        <tissue evidence="3">Salivary glands</tissue>
    </source>
</reference>
<evidence type="ECO:0000256" key="1">
    <source>
        <dbReference type="SAM" id="MobiDB-lite"/>
    </source>
</evidence>
<protein>
    <submittedName>
        <fullName evidence="3">Putative secreted protein</fullName>
    </submittedName>
</protein>
<evidence type="ECO:0000313" key="3">
    <source>
        <dbReference type="EMBL" id="MXU87226.1"/>
    </source>
</evidence>
<organism evidence="3">
    <name type="scientific">Ixodes ricinus</name>
    <name type="common">Common tick</name>
    <name type="synonym">Acarus ricinus</name>
    <dbReference type="NCBI Taxonomy" id="34613"/>
    <lineage>
        <taxon>Eukaryota</taxon>
        <taxon>Metazoa</taxon>
        <taxon>Ecdysozoa</taxon>
        <taxon>Arthropoda</taxon>
        <taxon>Chelicerata</taxon>
        <taxon>Arachnida</taxon>
        <taxon>Acari</taxon>
        <taxon>Parasitiformes</taxon>
        <taxon>Ixodida</taxon>
        <taxon>Ixodoidea</taxon>
        <taxon>Ixodidae</taxon>
        <taxon>Ixodinae</taxon>
        <taxon>Ixodes</taxon>
    </lineage>
</organism>
<dbReference type="AlphaFoldDB" id="A0A6B0UFC7"/>
<proteinExistence type="predicted"/>
<accession>A0A6B0UFC7</accession>
<evidence type="ECO:0000256" key="2">
    <source>
        <dbReference type="SAM" id="SignalP"/>
    </source>
</evidence>